<evidence type="ECO:0000256" key="2">
    <source>
        <dbReference type="ARBA" id="ARBA00004851"/>
    </source>
</evidence>
<feature type="region of interest" description="Disordered" evidence="12">
    <location>
        <begin position="234"/>
        <end position="260"/>
    </location>
</feature>
<keyword evidence="13" id="KW-0732">Signal</keyword>
<dbReference type="AlphaFoldDB" id="A0A177CN60"/>
<evidence type="ECO:0000256" key="13">
    <source>
        <dbReference type="SAM" id="SignalP"/>
    </source>
</evidence>
<keyword evidence="7 11" id="KW-0119">Carbohydrate metabolism</keyword>
<keyword evidence="8 11" id="KW-0326">Glycosidase</keyword>
<dbReference type="Gene3D" id="2.60.120.180">
    <property type="match status" value="1"/>
</dbReference>
<evidence type="ECO:0000256" key="5">
    <source>
        <dbReference type="ARBA" id="ARBA00022651"/>
    </source>
</evidence>
<name>A0A177CN60_9PLEO</name>
<evidence type="ECO:0000256" key="1">
    <source>
        <dbReference type="ARBA" id="ARBA00000681"/>
    </source>
</evidence>
<keyword evidence="16" id="KW-1185">Reference proteome</keyword>
<comment type="similarity">
    <text evidence="3 10 11">Belongs to the glycosyl hydrolase 11 (cellulase G) family.</text>
</comment>
<dbReference type="InterPro" id="IPR001137">
    <property type="entry name" value="Glyco_hydro_11"/>
</dbReference>
<evidence type="ECO:0000256" key="9">
    <source>
        <dbReference type="ARBA" id="ARBA00023326"/>
    </source>
</evidence>
<keyword evidence="6 11" id="KW-0378">Hydrolase</keyword>
<proteinExistence type="inferred from homology"/>
<evidence type="ECO:0000256" key="6">
    <source>
        <dbReference type="ARBA" id="ARBA00022801"/>
    </source>
</evidence>
<keyword evidence="9 11" id="KW-0624">Polysaccharide degradation</keyword>
<dbReference type="PANTHER" id="PTHR46828:SF2">
    <property type="entry name" value="ENDO-1,4-BETA-XYLANASE A-RELATED"/>
    <property type="match status" value="1"/>
</dbReference>
<dbReference type="InterPro" id="IPR013320">
    <property type="entry name" value="ConA-like_dom_sf"/>
</dbReference>
<protein>
    <recommendedName>
        <fullName evidence="4 11">Endo-1,4-beta-xylanase</fullName>
        <ecNumber evidence="4 11">3.2.1.8</ecNumber>
    </recommendedName>
</protein>
<dbReference type="OrthoDB" id="2115822at2759"/>
<dbReference type="PROSITE" id="PS51761">
    <property type="entry name" value="GH11_3"/>
    <property type="match status" value="1"/>
</dbReference>
<evidence type="ECO:0000256" key="12">
    <source>
        <dbReference type="SAM" id="MobiDB-lite"/>
    </source>
</evidence>
<evidence type="ECO:0000256" key="7">
    <source>
        <dbReference type="ARBA" id="ARBA00023277"/>
    </source>
</evidence>
<keyword evidence="5 11" id="KW-0858">Xylan degradation</keyword>
<dbReference type="Proteomes" id="UP000077069">
    <property type="component" value="Unassembled WGS sequence"/>
</dbReference>
<comment type="pathway">
    <text evidence="2 11">Glycan degradation; xylan degradation.</text>
</comment>
<feature type="chain" id="PRO_5008058500" description="Endo-1,4-beta-xylanase" evidence="13">
    <location>
        <begin position="19"/>
        <end position="260"/>
    </location>
</feature>
<comment type="catalytic activity">
    <reaction evidence="1 11">
        <text>Endohydrolysis of (1-&gt;4)-beta-D-xylosidic linkages in xylans.</text>
        <dbReference type="EC" id="3.2.1.8"/>
    </reaction>
</comment>
<evidence type="ECO:0000256" key="11">
    <source>
        <dbReference type="RuleBase" id="RU362015"/>
    </source>
</evidence>
<feature type="compositionally biased region" description="Low complexity" evidence="12">
    <location>
        <begin position="238"/>
        <end position="249"/>
    </location>
</feature>
<evidence type="ECO:0000256" key="4">
    <source>
        <dbReference type="ARBA" id="ARBA00012590"/>
    </source>
</evidence>
<dbReference type="PANTHER" id="PTHR46828">
    <property type="entry name" value="ENDO-1,4-BETA-XYLANASE A-RELATED"/>
    <property type="match status" value="1"/>
</dbReference>
<evidence type="ECO:0000259" key="14">
    <source>
        <dbReference type="PROSITE" id="PS51761"/>
    </source>
</evidence>
<evidence type="ECO:0000256" key="3">
    <source>
        <dbReference type="ARBA" id="ARBA00007792"/>
    </source>
</evidence>
<comment type="caution">
    <text evidence="10">Lacks conserved residue(s) required for the propagation of feature annotation.</text>
</comment>
<organism evidence="15 16">
    <name type="scientific">Paraphaeosphaeria sporulosa</name>
    <dbReference type="NCBI Taxonomy" id="1460663"/>
    <lineage>
        <taxon>Eukaryota</taxon>
        <taxon>Fungi</taxon>
        <taxon>Dikarya</taxon>
        <taxon>Ascomycota</taxon>
        <taxon>Pezizomycotina</taxon>
        <taxon>Dothideomycetes</taxon>
        <taxon>Pleosporomycetidae</taxon>
        <taxon>Pleosporales</taxon>
        <taxon>Massarineae</taxon>
        <taxon>Didymosphaeriaceae</taxon>
        <taxon>Paraphaeosphaeria</taxon>
    </lineage>
</organism>
<accession>A0A177CN60</accession>
<dbReference type="InterPro" id="IPR013319">
    <property type="entry name" value="GH11/12"/>
</dbReference>
<dbReference type="SUPFAM" id="SSF49899">
    <property type="entry name" value="Concanavalin A-like lectins/glucanases"/>
    <property type="match status" value="1"/>
</dbReference>
<dbReference type="Pfam" id="PF00457">
    <property type="entry name" value="Glyco_hydro_11"/>
    <property type="match status" value="1"/>
</dbReference>
<evidence type="ECO:0000256" key="8">
    <source>
        <dbReference type="ARBA" id="ARBA00023295"/>
    </source>
</evidence>
<sequence length="260" mass="28195">MQFLSAACLIASAYTASAASLLERTLALRQNSINAIQNWSNDFADVDFNNNAGGNFNVTWDNGFGGNFVVGKGYRPGRDMLFNYSGTFETDGWAYLALYGWTTNPLTTEPSATVGKHNPSDNASATQYGTLTSDGGTYEIWQKQRTNAPSIIGDHTDFQQYWSIRTKMHCGGTINTGNHFRAWEAAGLPLGKQNYMVMGIEGQQGSGEADITVGVRPTVAVPETPTSTYRSVRRTSTRRTSTSTKRISTVAPAQATVTSV</sequence>
<dbReference type="InterPro" id="IPR033123">
    <property type="entry name" value="GH11_dom"/>
</dbReference>
<dbReference type="InParanoid" id="A0A177CN60"/>
<evidence type="ECO:0000256" key="10">
    <source>
        <dbReference type="PROSITE-ProRule" id="PRU01097"/>
    </source>
</evidence>
<dbReference type="EMBL" id="KV441550">
    <property type="protein sequence ID" value="OAG08259.1"/>
    <property type="molecule type" value="Genomic_DNA"/>
</dbReference>
<gene>
    <name evidence="15" type="ORF">CC84DRAFT_1140837</name>
</gene>
<dbReference type="EC" id="3.2.1.8" evidence="4 11"/>
<feature type="domain" description="GH11" evidence="14">
    <location>
        <begin position="22"/>
        <end position="214"/>
    </location>
</feature>
<dbReference type="RefSeq" id="XP_018038624.1">
    <property type="nucleotide sequence ID" value="XM_018176298.1"/>
</dbReference>
<dbReference type="GO" id="GO:0031176">
    <property type="term" value="F:endo-1,4-beta-xylanase activity"/>
    <property type="evidence" value="ECO:0007669"/>
    <property type="project" value="UniProtKB-EC"/>
</dbReference>
<dbReference type="UniPathway" id="UPA00114"/>
<evidence type="ECO:0000313" key="16">
    <source>
        <dbReference type="Proteomes" id="UP000077069"/>
    </source>
</evidence>
<dbReference type="GO" id="GO:0045493">
    <property type="term" value="P:xylan catabolic process"/>
    <property type="evidence" value="ECO:0007669"/>
    <property type="project" value="UniProtKB-UniPathway"/>
</dbReference>
<evidence type="ECO:0000313" key="15">
    <source>
        <dbReference type="EMBL" id="OAG08259.1"/>
    </source>
</evidence>
<reference evidence="15 16" key="1">
    <citation type="submission" date="2016-05" db="EMBL/GenBank/DDBJ databases">
        <title>Comparative analysis of secretome profiles of manganese(II)-oxidizing ascomycete fungi.</title>
        <authorList>
            <consortium name="DOE Joint Genome Institute"/>
            <person name="Zeiner C.A."/>
            <person name="Purvine S.O."/>
            <person name="Zink E.M."/>
            <person name="Wu S."/>
            <person name="Pasa-Tolic L."/>
            <person name="Chaput D.L."/>
            <person name="Haridas S."/>
            <person name="Grigoriev I.V."/>
            <person name="Santelli C.M."/>
            <person name="Hansel C.M."/>
        </authorList>
    </citation>
    <scope>NUCLEOTIDE SEQUENCE [LARGE SCALE GENOMIC DNA]</scope>
    <source>
        <strain evidence="15 16">AP3s5-JAC2a</strain>
    </source>
</reference>
<feature type="signal peptide" evidence="13">
    <location>
        <begin position="1"/>
        <end position="18"/>
    </location>
</feature>
<dbReference type="GeneID" id="28759784"/>
<dbReference type="PRINTS" id="PR00911">
    <property type="entry name" value="GLHYDRLASE11"/>
</dbReference>